<dbReference type="Proteomes" id="UP000030341">
    <property type="component" value="Chromosome 1"/>
</dbReference>
<proteinExistence type="predicted"/>
<feature type="signal peptide" evidence="1">
    <location>
        <begin position="1"/>
        <end position="18"/>
    </location>
</feature>
<protein>
    <recommendedName>
        <fullName evidence="4">DUF4124 domain-containing protein</fullName>
    </recommendedName>
</protein>
<gene>
    <name evidence="2" type="ORF">OM33_04170</name>
</gene>
<dbReference type="STRING" id="1348114.OM33_04170"/>
<sequence length="166" mass="19170">MKILLAICILVLPFFAKADKVQRKCYSSDGTVKFTTRRCAPGEREEIINSGQSLIQFAQKASNNVTGLNSGFDNSDLTYFLKQNYSQTAWSENIIRSYLEPKEAVVVVDTFRIYKLEEICQATMNWIDQYPHSRFDLSSMRLEFNTGETFAARYVKKSQCDFELRQ</sequence>
<dbReference type="HOGENOM" id="CLU_1617604_0_0_6"/>
<dbReference type="EMBL" id="CP009888">
    <property type="protein sequence ID" value="AIY64434.1"/>
    <property type="molecule type" value="Genomic_DNA"/>
</dbReference>
<dbReference type="eggNOG" id="ENOG503158Q">
    <property type="taxonomic scope" value="Bacteria"/>
</dbReference>
<organism evidence="2 3">
    <name type="scientific">Pseudoalteromonas piratica</name>
    <dbReference type="NCBI Taxonomy" id="1348114"/>
    <lineage>
        <taxon>Bacteria</taxon>
        <taxon>Pseudomonadati</taxon>
        <taxon>Pseudomonadota</taxon>
        <taxon>Gammaproteobacteria</taxon>
        <taxon>Alteromonadales</taxon>
        <taxon>Pseudoalteromonadaceae</taxon>
        <taxon>Pseudoalteromonas</taxon>
    </lineage>
</organism>
<feature type="chain" id="PRO_5002027899" description="DUF4124 domain-containing protein" evidence="1">
    <location>
        <begin position="19"/>
        <end position="166"/>
    </location>
</feature>
<dbReference type="KEGG" id="pseo:OM33_04170"/>
<dbReference type="RefSeq" id="WP_038639110.1">
    <property type="nucleotide sequence ID" value="NZ_CP009888.1"/>
</dbReference>
<keyword evidence="1" id="KW-0732">Signal</keyword>
<evidence type="ECO:0008006" key="4">
    <source>
        <dbReference type="Google" id="ProtNLM"/>
    </source>
</evidence>
<evidence type="ECO:0000313" key="3">
    <source>
        <dbReference type="Proteomes" id="UP000030341"/>
    </source>
</evidence>
<dbReference type="OrthoDB" id="6301078at2"/>
<evidence type="ECO:0000313" key="2">
    <source>
        <dbReference type="EMBL" id="AIY64434.1"/>
    </source>
</evidence>
<reference evidence="2 3" key="1">
    <citation type="submission" date="2014-11" db="EMBL/GenBank/DDBJ databases">
        <title>Complete Genome Sequence of Pseudoalteromonas sp. Strain OCN003 Isolated from Kaneohe Bay, Oahu, Hawaii.</title>
        <authorList>
            <person name="Beurmann S."/>
            <person name="Videau P."/>
            <person name="Ushijima B."/>
            <person name="Smith A.M."/>
            <person name="Aeby G.S."/>
            <person name="Callahan S.M."/>
            <person name="Belcaid M."/>
        </authorList>
    </citation>
    <scope>NUCLEOTIDE SEQUENCE [LARGE SCALE GENOMIC DNA]</scope>
    <source>
        <strain evidence="2 3">OCN003</strain>
    </source>
</reference>
<dbReference type="AlphaFoldDB" id="A0A0A7ECW9"/>
<name>A0A0A7ECW9_9GAMM</name>
<accession>A0A0A7ECW9</accession>
<keyword evidence="3" id="KW-1185">Reference proteome</keyword>
<evidence type="ECO:0000256" key="1">
    <source>
        <dbReference type="SAM" id="SignalP"/>
    </source>
</evidence>